<dbReference type="SUPFAM" id="SSF46565">
    <property type="entry name" value="Chaperone J-domain"/>
    <property type="match status" value="1"/>
</dbReference>
<sequence>MLNPYSVLGVERGASDEEIKKAYRNLSRKYHPDANINNPNKAQAEEKFKEIQAAYNQIMDERQNGSYSNSYSDNYSYGYNSYGSQGAGSVEMQAAANYINARQFAAAMNVLYSIPDSGRNGQWYFFASVASQGLGNLNDAREFISRAIALEPSNFRYRQFEQSINFASGWYENRSASYGYYRPYSGVARWCISMAFLNLICNLCCFF</sequence>
<dbReference type="PROSITE" id="PS50076">
    <property type="entry name" value="DNAJ_2"/>
    <property type="match status" value="1"/>
</dbReference>
<evidence type="ECO:0000259" key="2">
    <source>
        <dbReference type="PROSITE" id="PS50076"/>
    </source>
</evidence>
<dbReference type="SMART" id="SM00271">
    <property type="entry name" value="DnaJ"/>
    <property type="match status" value="1"/>
</dbReference>
<dbReference type="PANTHER" id="PTHR24074">
    <property type="entry name" value="CO-CHAPERONE PROTEIN DJLA"/>
    <property type="match status" value="1"/>
</dbReference>
<dbReference type="AlphaFoldDB" id="A0A285SGL5"/>
<gene>
    <name evidence="3" type="ORF">SAMN02910411_2295</name>
</gene>
<keyword evidence="1" id="KW-0235">DNA replication</keyword>
<dbReference type="InterPro" id="IPR050817">
    <property type="entry name" value="DjlA_DnaK_co-chaperone"/>
</dbReference>
<dbReference type="InterPro" id="IPR011990">
    <property type="entry name" value="TPR-like_helical_dom_sf"/>
</dbReference>
<dbReference type="InterPro" id="IPR036869">
    <property type="entry name" value="J_dom_sf"/>
</dbReference>
<organism evidence="3 4">
    <name type="scientific">Pseudobutyrivibrio ruminis DSM 9787</name>
    <dbReference type="NCBI Taxonomy" id="1123011"/>
    <lineage>
        <taxon>Bacteria</taxon>
        <taxon>Bacillati</taxon>
        <taxon>Bacillota</taxon>
        <taxon>Clostridia</taxon>
        <taxon>Lachnospirales</taxon>
        <taxon>Lachnospiraceae</taxon>
        <taxon>Pseudobutyrivibrio</taxon>
    </lineage>
</organism>
<evidence type="ECO:0000313" key="3">
    <source>
        <dbReference type="EMBL" id="SOC06520.1"/>
    </source>
</evidence>
<dbReference type="PRINTS" id="PR00625">
    <property type="entry name" value="JDOMAIN"/>
</dbReference>
<feature type="domain" description="J" evidence="2">
    <location>
        <begin position="3"/>
        <end position="83"/>
    </location>
</feature>
<accession>A0A285SGL5</accession>
<dbReference type="Proteomes" id="UP000219563">
    <property type="component" value="Unassembled WGS sequence"/>
</dbReference>
<reference evidence="3 4" key="1">
    <citation type="submission" date="2017-08" db="EMBL/GenBank/DDBJ databases">
        <authorList>
            <person name="de Groot N.N."/>
        </authorList>
    </citation>
    <scope>NUCLEOTIDE SEQUENCE [LARGE SCALE GENOMIC DNA]</scope>
    <source>
        <strain evidence="3 4">DSM 9787</strain>
    </source>
</reference>
<evidence type="ECO:0000313" key="4">
    <source>
        <dbReference type="Proteomes" id="UP000219563"/>
    </source>
</evidence>
<dbReference type="GO" id="GO:0006260">
    <property type="term" value="P:DNA replication"/>
    <property type="evidence" value="ECO:0007669"/>
    <property type="project" value="UniProtKB-KW"/>
</dbReference>
<dbReference type="Pfam" id="PF00226">
    <property type="entry name" value="DnaJ"/>
    <property type="match status" value="1"/>
</dbReference>
<dbReference type="SUPFAM" id="SSF48452">
    <property type="entry name" value="TPR-like"/>
    <property type="match status" value="1"/>
</dbReference>
<protein>
    <submittedName>
        <fullName evidence="3">DnaJ domain-containing protein</fullName>
    </submittedName>
</protein>
<name>A0A285SGL5_9FIRM</name>
<dbReference type="RefSeq" id="WP_097076560.1">
    <property type="nucleotide sequence ID" value="NZ_OBMR01000007.1"/>
</dbReference>
<dbReference type="InterPro" id="IPR001623">
    <property type="entry name" value="DnaJ_domain"/>
</dbReference>
<evidence type="ECO:0000256" key="1">
    <source>
        <dbReference type="ARBA" id="ARBA00022705"/>
    </source>
</evidence>
<dbReference type="EMBL" id="OBMR01000007">
    <property type="protein sequence ID" value="SOC06520.1"/>
    <property type="molecule type" value="Genomic_DNA"/>
</dbReference>
<dbReference type="CDD" id="cd06257">
    <property type="entry name" value="DnaJ"/>
    <property type="match status" value="1"/>
</dbReference>
<dbReference type="Gene3D" id="1.10.287.110">
    <property type="entry name" value="DnaJ domain"/>
    <property type="match status" value="1"/>
</dbReference>
<proteinExistence type="predicted"/>